<evidence type="ECO:0000256" key="1">
    <source>
        <dbReference type="ARBA" id="ARBA00004651"/>
    </source>
</evidence>
<keyword evidence="6" id="KW-0653">Protein transport</keyword>
<evidence type="ECO:0000256" key="7">
    <source>
        <dbReference type="ARBA" id="ARBA00022989"/>
    </source>
</evidence>
<keyword evidence="5" id="KW-0571">Peptide transport</keyword>
<protein>
    <submittedName>
        <fullName evidence="11">Peptide/nickel transport system permease protein</fullName>
    </submittedName>
</protein>
<keyword evidence="3" id="KW-1003">Cell membrane</keyword>
<evidence type="ECO:0000256" key="2">
    <source>
        <dbReference type="ARBA" id="ARBA00022448"/>
    </source>
</evidence>
<keyword evidence="7 9" id="KW-1133">Transmembrane helix</keyword>
<feature type="transmembrane region" description="Helical" evidence="9">
    <location>
        <begin position="209"/>
        <end position="234"/>
    </location>
</feature>
<keyword evidence="4 9" id="KW-0812">Transmembrane</keyword>
<dbReference type="PANTHER" id="PTHR43386:SF1">
    <property type="entry name" value="D,D-DIPEPTIDE TRANSPORT SYSTEM PERMEASE PROTEIN DDPC-RELATED"/>
    <property type="match status" value="1"/>
</dbReference>
<dbReference type="GO" id="GO:0055085">
    <property type="term" value="P:transmembrane transport"/>
    <property type="evidence" value="ECO:0007669"/>
    <property type="project" value="InterPro"/>
</dbReference>
<feature type="transmembrane region" description="Helical" evidence="9">
    <location>
        <begin position="254"/>
        <end position="277"/>
    </location>
</feature>
<dbReference type="EMBL" id="FUYX01000023">
    <property type="protein sequence ID" value="SKC16318.1"/>
    <property type="molecule type" value="Genomic_DNA"/>
</dbReference>
<dbReference type="Pfam" id="PF00528">
    <property type="entry name" value="BPD_transp_1"/>
    <property type="match status" value="1"/>
</dbReference>
<accession>A0A1T5H6M4</accession>
<evidence type="ECO:0000256" key="9">
    <source>
        <dbReference type="RuleBase" id="RU363032"/>
    </source>
</evidence>
<dbReference type="InterPro" id="IPR035906">
    <property type="entry name" value="MetI-like_sf"/>
</dbReference>
<evidence type="ECO:0000313" key="11">
    <source>
        <dbReference type="EMBL" id="SKC16318.1"/>
    </source>
</evidence>
<gene>
    <name evidence="11" type="ORF">SAMN05660750_04943</name>
</gene>
<organism evidence="11 12">
    <name type="scientific">Bosea thiooxidans</name>
    <dbReference type="NCBI Taxonomy" id="53254"/>
    <lineage>
        <taxon>Bacteria</taxon>
        <taxon>Pseudomonadati</taxon>
        <taxon>Pseudomonadota</taxon>
        <taxon>Alphaproteobacteria</taxon>
        <taxon>Hyphomicrobiales</taxon>
        <taxon>Boseaceae</taxon>
        <taxon>Bosea</taxon>
    </lineage>
</organism>
<sequence length="291" mass="30923">MSMAVQEQAGRTEPRKPHFLAKLFSRTNVIIGTILLVVVLATALSADLLAPADPNALAVQNRLKPPGPVHLLGTDEFGRDVLSRVMHGARTSLIIGCAVVFVAVGLGSVLGLLTGFYSRLDAVLSRLLDGLMSFPGLVLAIAMAGVLGASSSTVIIALGTVYMPRVARVVRSSVLVVKELPYVEACIAVGGSRLYALFRHVLPNVLSPIIVQASFIFSYAVLGEAALSFLGAGIPPTQPSWGNMLAEARTFVVMAWWMAFFPGVAIMITVLGLNLFGDGLRDALDPKMRER</sequence>
<name>A0A1T5H6M4_9HYPH</name>
<evidence type="ECO:0000256" key="4">
    <source>
        <dbReference type="ARBA" id="ARBA00022692"/>
    </source>
</evidence>
<reference evidence="11 12" key="1">
    <citation type="submission" date="2017-02" db="EMBL/GenBank/DDBJ databases">
        <authorList>
            <person name="Peterson S.W."/>
        </authorList>
    </citation>
    <scope>NUCLEOTIDE SEQUENCE [LARGE SCALE GENOMIC DNA]</scope>
    <source>
        <strain evidence="11 12">DSM 9653</strain>
    </source>
</reference>
<dbReference type="Proteomes" id="UP000190130">
    <property type="component" value="Unassembled WGS sequence"/>
</dbReference>
<evidence type="ECO:0000259" key="10">
    <source>
        <dbReference type="PROSITE" id="PS50928"/>
    </source>
</evidence>
<evidence type="ECO:0000256" key="8">
    <source>
        <dbReference type="ARBA" id="ARBA00023136"/>
    </source>
</evidence>
<feature type="transmembrane region" description="Helical" evidence="9">
    <location>
        <begin position="93"/>
        <end position="117"/>
    </location>
</feature>
<evidence type="ECO:0000256" key="5">
    <source>
        <dbReference type="ARBA" id="ARBA00022856"/>
    </source>
</evidence>
<dbReference type="GO" id="GO:0015031">
    <property type="term" value="P:protein transport"/>
    <property type="evidence" value="ECO:0007669"/>
    <property type="project" value="UniProtKB-KW"/>
</dbReference>
<dbReference type="AlphaFoldDB" id="A0A1T5H6M4"/>
<evidence type="ECO:0000256" key="3">
    <source>
        <dbReference type="ARBA" id="ARBA00022475"/>
    </source>
</evidence>
<comment type="subcellular location">
    <subcellularLocation>
        <location evidence="1 9">Cell membrane</location>
        <topology evidence="1 9">Multi-pass membrane protein</topology>
    </subcellularLocation>
</comment>
<evidence type="ECO:0000256" key="6">
    <source>
        <dbReference type="ARBA" id="ARBA00022927"/>
    </source>
</evidence>
<dbReference type="InterPro" id="IPR050366">
    <property type="entry name" value="BP-dependent_transpt_permease"/>
</dbReference>
<proteinExistence type="inferred from homology"/>
<dbReference type="GO" id="GO:0015833">
    <property type="term" value="P:peptide transport"/>
    <property type="evidence" value="ECO:0007669"/>
    <property type="project" value="UniProtKB-KW"/>
</dbReference>
<feature type="domain" description="ABC transmembrane type-1" evidence="10">
    <location>
        <begin position="89"/>
        <end position="277"/>
    </location>
</feature>
<dbReference type="Gene3D" id="1.10.3720.10">
    <property type="entry name" value="MetI-like"/>
    <property type="match status" value="1"/>
</dbReference>
<dbReference type="CDD" id="cd06261">
    <property type="entry name" value="TM_PBP2"/>
    <property type="match status" value="1"/>
</dbReference>
<dbReference type="InterPro" id="IPR000515">
    <property type="entry name" value="MetI-like"/>
</dbReference>
<dbReference type="PANTHER" id="PTHR43386">
    <property type="entry name" value="OLIGOPEPTIDE TRANSPORT SYSTEM PERMEASE PROTEIN APPC"/>
    <property type="match status" value="1"/>
</dbReference>
<dbReference type="GO" id="GO:0005886">
    <property type="term" value="C:plasma membrane"/>
    <property type="evidence" value="ECO:0007669"/>
    <property type="project" value="UniProtKB-SubCell"/>
</dbReference>
<keyword evidence="8 9" id="KW-0472">Membrane</keyword>
<evidence type="ECO:0000313" key="12">
    <source>
        <dbReference type="Proteomes" id="UP000190130"/>
    </source>
</evidence>
<dbReference type="SUPFAM" id="SSF161098">
    <property type="entry name" value="MetI-like"/>
    <property type="match status" value="1"/>
</dbReference>
<feature type="transmembrane region" description="Helical" evidence="9">
    <location>
        <begin position="29"/>
        <end position="50"/>
    </location>
</feature>
<keyword evidence="2 9" id="KW-0813">Transport</keyword>
<comment type="similarity">
    <text evidence="9">Belongs to the binding-protein-dependent transport system permease family.</text>
</comment>
<feature type="transmembrane region" description="Helical" evidence="9">
    <location>
        <begin position="137"/>
        <end position="163"/>
    </location>
</feature>
<dbReference type="PROSITE" id="PS50928">
    <property type="entry name" value="ABC_TM1"/>
    <property type="match status" value="1"/>
</dbReference>